<keyword evidence="3 6" id="KW-0812">Transmembrane</keyword>
<accession>A0A931E0H4</accession>
<gene>
    <name evidence="8" type="ORF">IW254_000460</name>
</gene>
<dbReference type="Pfam" id="PF00892">
    <property type="entry name" value="EamA"/>
    <property type="match status" value="2"/>
</dbReference>
<dbReference type="GO" id="GO:0016020">
    <property type="term" value="C:membrane"/>
    <property type="evidence" value="ECO:0007669"/>
    <property type="project" value="UniProtKB-SubCell"/>
</dbReference>
<evidence type="ECO:0000256" key="5">
    <source>
        <dbReference type="ARBA" id="ARBA00023136"/>
    </source>
</evidence>
<keyword evidence="4 6" id="KW-1133">Transmembrane helix</keyword>
<dbReference type="Proteomes" id="UP000658613">
    <property type="component" value="Unassembled WGS sequence"/>
</dbReference>
<comment type="subcellular location">
    <subcellularLocation>
        <location evidence="1">Membrane</location>
        <topology evidence="1">Multi-pass membrane protein</topology>
    </subcellularLocation>
</comment>
<evidence type="ECO:0000256" key="4">
    <source>
        <dbReference type="ARBA" id="ARBA00022989"/>
    </source>
</evidence>
<evidence type="ECO:0000313" key="9">
    <source>
        <dbReference type="Proteomes" id="UP000658613"/>
    </source>
</evidence>
<dbReference type="RefSeq" id="WP_196824036.1">
    <property type="nucleotide sequence ID" value="NZ_CP046980.1"/>
</dbReference>
<feature type="domain" description="EamA" evidence="7">
    <location>
        <begin position="149"/>
        <end position="278"/>
    </location>
</feature>
<feature type="transmembrane region" description="Helical" evidence="6">
    <location>
        <begin position="41"/>
        <end position="61"/>
    </location>
</feature>
<dbReference type="PANTHER" id="PTHR32322">
    <property type="entry name" value="INNER MEMBRANE TRANSPORTER"/>
    <property type="match status" value="1"/>
</dbReference>
<feature type="transmembrane region" description="Helical" evidence="6">
    <location>
        <begin position="204"/>
        <end position="224"/>
    </location>
</feature>
<keyword evidence="5 6" id="KW-0472">Membrane</keyword>
<dbReference type="PANTHER" id="PTHR32322:SF2">
    <property type="entry name" value="EAMA DOMAIN-CONTAINING PROTEIN"/>
    <property type="match status" value="1"/>
</dbReference>
<keyword evidence="9" id="KW-1185">Reference proteome</keyword>
<dbReference type="AlphaFoldDB" id="A0A931E0H4"/>
<feature type="transmembrane region" description="Helical" evidence="6">
    <location>
        <begin position="97"/>
        <end position="117"/>
    </location>
</feature>
<dbReference type="SUPFAM" id="SSF103481">
    <property type="entry name" value="Multidrug resistance efflux transporter EmrE"/>
    <property type="match status" value="2"/>
</dbReference>
<evidence type="ECO:0000313" key="8">
    <source>
        <dbReference type="EMBL" id="MBG6121491.1"/>
    </source>
</evidence>
<dbReference type="InterPro" id="IPR037185">
    <property type="entry name" value="EmrE-like"/>
</dbReference>
<comment type="caution">
    <text evidence="8">The sequence shown here is derived from an EMBL/GenBank/DDBJ whole genome shotgun (WGS) entry which is preliminary data.</text>
</comment>
<reference evidence="8" key="1">
    <citation type="submission" date="2020-11" db="EMBL/GenBank/DDBJ databases">
        <title>Sequencing the genomes of 1000 actinobacteria strains.</title>
        <authorList>
            <person name="Klenk H.-P."/>
        </authorList>
    </citation>
    <scope>NUCLEOTIDE SEQUENCE</scope>
    <source>
        <strain evidence="8">DSM 45632</strain>
    </source>
</reference>
<dbReference type="InterPro" id="IPR050638">
    <property type="entry name" value="AA-Vitamin_Transporters"/>
</dbReference>
<proteinExistence type="inferred from homology"/>
<feature type="transmembrane region" description="Helical" evidence="6">
    <location>
        <begin position="262"/>
        <end position="280"/>
    </location>
</feature>
<feature type="transmembrane region" description="Helical" evidence="6">
    <location>
        <begin position="150"/>
        <end position="170"/>
    </location>
</feature>
<name>A0A931E0H4_9CORY</name>
<feature type="transmembrane region" description="Helical" evidence="6">
    <location>
        <begin position="73"/>
        <end position="91"/>
    </location>
</feature>
<evidence type="ECO:0000256" key="3">
    <source>
        <dbReference type="ARBA" id="ARBA00022692"/>
    </source>
</evidence>
<organism evidence="8 9">
    <name type="scientific">Corynebacterium aquatimens</name>
    <dbReference type="NCBI Taxonomy" id="1190508"/>
    <lineage>
        <taxon>Bacteria</taxon>
        <taxon>Bacillati</taxon>
        <taxon>Actinomycetota</taxon>
        <taxon>Actinomycetes</taxon>
        <taxon>Mycobacteriales</taxon>
        <taxon>Corynebacteriaceae</taxon>
        <taxon>Corynebacterium</taxon>
    </lineage>
</organism>
<evidence type="ECO:0000259" key="7">
    <source>
        <dbReference type="Pfam" id="PF00892"/>
    </source>
</evidence>
<dbReference type="InterPro" id="IPR000620">
    <property type="entry name" value="EamA_dom"/>
</dbReference>
<feature type="domain" description="EamA" evidence="7">
    <location>
        <begin position="15"/>
        <end position="138"/>
    </location>
</feature>
<sequence>MITRSEESQSAVARAALLVLVGSVALHTSNAIASTLFATYGSQPVSAMRMMFAALILLVLVRPRVRGRSRGEWLGIVVYGAAMAVMNGALYHAIERIPLGIASTIEFLGPCAVALVQSRRWREAACALLALAGVALLSAGPAGFFDAAGYAFAVCAAVAFGVYTLFAPLVGNSGADGLALSIAVAAVFTSPWSAPVVVSGGLDVRAAVLLAASAVLGVVITFGADTLAAKMTSARVVGTLFAIDPAMSAIIGKLALGQDLTAAAVAGIVVVASAGALLVWSAESEDVSEPPID</sequence>
<protein>
    <submittedName>
        <fullName evidence="8">Inner membrane transporter RhtA</fullName>
    </submittedName>
</protein>
<dbReference type="EMBL" id="JADOUE010000001">
    <property type="protein sequence ID" value="MBG6121491.1"/>
    <property type="molecule type" value="Genomic_DNA"/>
</dbReference>
<feature type="transmembrane region" description="Helical" evidence="6">
    <location>
        <begin position="124"/>
        <end position="144"/>
    </location>
</feature>
<comment type="similarity">
    <text evidence="2">Belongs to the EamA transporter family.</text>
</comment>
<evidence type="ECO:0000256" key="1">
    <source>
        <dbReference type="ARBA" id="ARBA00004141"/>
    </source>
</evidence>
<evidence type="ECO:0000256" key="6">
    <source>
        <dbReference type="SAM" id="Phobius"/>
    </source>
</evidence>
<feature type="transmembrane region" description="Helical" evidence="6">
    <location>
        <begin position="177"/>
        <end position="198"/>
    </location>
</feature>
<evidence type="ECO:0000256" key="2">
    <source>
        <dbReference type="ARBA" id="ARBA00007362"/>
    </source>
</evidence>